<dbReference type="Pfam" id="PF00078">
    <property type="entry name" value="RVT_1"/>
    <property type="match status" value="1"/>
</dbReference>
<comment type="caution">
    <text evidence="2">The sequence shown here is derived from an EMBL/GenBank/DDBJ whole genome shotgun (WGS) entry which is preliminary data.</text>
</comment>
<name>A0A6L2LPA7_TANCI</name>
<dbReference type="InterPro" id="IPR052343">
    <property type="entry name" value="Retrotransposon-Effector_Assoc"/>
</dbReference>
<gene>
    <name evidence="2" type="ORF">Tci_034270</name>
</gene>
<feature type="domain" description="Reverse transcriptase" evidence="1">
    <location>
        <begin position="79"/>
        <end position="168"/>
    </location>
</feature>
<organism evidence="2">
    <name type="scientific">Tanacetum cinerariifolium</name>
    <name type="common">Dalmatian daisy</name>
    <name type="synonym">Chrysanthemum cinerariifolium</name>
    <dbReference type="NCBI Taxonomy" id="118510"/>
    <lineage>
        <taxon>Eukaryota</taxon>
        <taxon>Viridiplantae</taxon>
        <taxon>Streptophyta</taxon>
        <taxon>Embryophyta</taxon>
        <taxon>Tracheophyta</taxon>
        <taxon>Spermatophyta</taxon>
        <taxon>Magnoliopsida</taxon>
        <taxon>eudicotyledons</taxon>
        <taxon>Gunneridae</taxon>
        <taxon>Pentapetalae</taxon>
        <taxon>asterids</taxon>
        <taxon>campanulids</taxon>
        <taxon>Asterales</taxon>
        <taxon>Asteraceae</taxon>
        <taxon>Asteroideae</taxon>
        <taxon>Anthemideae</taxon>
        <taxon>Anthemidinae</taxon>
        <taxon>Tanacetum</taxon>
    </lineage>
</organism>
<dbReference type="CDD" id="cd01650">
    <property type="entry name" value="RT_nLTR_like"/>
    <property type="match status" value="1"/>
</dbReference>
<dbReference type="PANTHER" id="PTHR46890:SF50">
    <property type="entry name" value="RNA-DIRECTED DNA POLYMERASE, EUKARYOTA, REVERSE TRANSCRIPTASE ZINC-BINDING DOMAIN PROTEIN-RELATED"/>
    <property type="match status" value="1"/>
</dbReference>
<keyword evidence="2" id="KW-0695">RNA-directed DNA polymerase</keyword>
<sequence length="361" mass="41156">MTSLSSIQSDFLERDFSREEIKRVVWDCGGDRAPGPDGFSFKFFTTFWDLLEKDVIRFVREFFHSGYFPKVNNVKFILDFRPTSLIGCQYKIIGKLLANRLSMVIGSCISSEQSAFTKGKNILEGHFILNKVLEWYRKRKKGLMVFKVEFEKAFDSLRWDYMDSILEKLSRIQGDPLSPFLFILAMECLHAITSKAEDIRLIKGATFGRNNMNVSHLMYADDVIFLGEWLLSNPSDLWARVVINIYGPHGGIFEGHVHCSNQSPWISILKLVNNIKTKGIDLLSMCSRKIGNGELTKDCLAANRIPLNDWALVLRRNPRSGAELIQFEALQVIIRDVVLSDKCDSWIWSLDVSGGFSVAST</sequence>
<dbReference type="PANTHER" id="PTHR46890">
    <property type="entry name" value="NON-LTR RETROLELEMENT REVERSE TRANSCRIPTASE-LIKE PROTEIN-RELATED"/>
    <property type="match status" value="1"/>
</dbReference>
<dbReference type="InterPro" id="IPR000477">
    <property type="entry name" value="RT_dom"/>
</dbReference>
<dbReference type="AlphaFoldDB" id="A0A6L2LPA7"/>
<proteinExistence type="predicted"/>
<accession>A0A6L2LPA7</accession>
<keyword evidence="2" id="KW-0548">Nucleotidyltransferase</keyword>
<evidence type="ECO:0000259" key="1">
    <source>
        <dbReference type="Pfam" id="PF00078"/>
    </source>
</evidence>
<dbReference type="GO" id="GO:0003964">
    <property type="term" value="F:RNA-directed DNA polymerase activity"/>
    <property type="evidence" value="ECO:0007669"/>
    <property type="project" value="UniProtKB-KW"/>
</dbReference>
<keyword evidence="2" id="KW-0808">Transferase</keyword>
<protein>
    <submittedName>
        <fullName evidence="2">RNA-directed DNA polymerase, eukaryota, reverse transcriptase zinc-binding domain protein</fullName>
    </submittedName>
</protein>
<evidence type="ECO:0000313" key="2">
    <source>
        <dbReference type="EMBL" id="GEU62292.1"/>
    </source>
</evidence>
<dbReference type="EMBL" id="BKCJ010004649">
    <property type="protein sequence ID" value="GEU62292.1"/>
    <property type="molecule type" value="Genomic_DNA"/>
</dbReference>
<reference evidence="2" key="1">
    <citation type="journal article" date="2019" name="Sci. Rep.">
        <title>Draft genome of Tanacetum cinerariifolium, the natural source of mosquito coil.</title>
        <authorList>
            <person name="Yamashiro T."/>
            <person name="Shiraishi A."/>
            <person name="Satake H."/>
            <person name="Nakayama K."/>
        </authorList>
    </citation>
    <scope>NUCLEOTIDE SEQUENCE</scope>
</reference>